<feature type="domain" description="Acyl-CoA dehydrogenase/oxidase N-terminal" evidence="1">
    <location>
        <begin position="19"/>
        <end position="94"/>
    </location>
</feature>
<dbReference type="SUPFAM" id="SSF47203">
    <property type="entry name" value="Acyl-CoA dehydrogenase C-terminal domain-like"/>
    <property type="match status" value="1"/>
</dbReference>
<dbReference type="Gene3D" id="1.10.540.10">
    <property type="entry name" value="Acyl-CoA dehydrogenase/oxidase, N-terminal domain"/>
    <property type="match status" value="1"/>
</dbReference>
<dbReference type="InterPro" id="IPR046373">
    <property type="entry name" value="Acyl-CoA_Oxase/DH_mid-dom_sf"/>
</dbReference>
<reference evidence="3" key="1">
    <citation type="submission" date="2015-07" db="EMBL/GenBank/DDBJ databases">
        <authorList>
            <person name="Rodrigo-Torres Lidia"/>
            <person name="Arahal R.David."/>
        </authorList>
    </citation>
    <scope>NUCLEOTIDE SEQUENCE [LARGE SCALE GENOMIC DNA]</scope>
    <source>
        <strain evidence="3">CECT 4801</strain>
    </source>
</reference>
<evidence type="ECO:0000313" key="2">
    <source>
        <dbReference type="EMBL" id="CTQ45342.1"/>
    </source>
</evidence>
<dbReference type="STRING" id="187304.B0E33_04470"/>
<dbReference type="PANTHER" id="PTHR43884">
    <property type="entry name" value="ACYL-COA DEHYDROGENASE"/>
    <property type="match status" value="1"/>
</dbReference>
<sequence length="393" mass="41668">MTAAAKITAMGLADRAKRAAKVASEFADKVDVEGRFPVEGMNALKAERLMGVMIRPEFGGEGATLTEIADVCAILGQACAATAMTYAMHQIQIASLADYAVGSAWHEGFQKRICDEQLLIASATSEAGIGGNLRNSICAVEVEGDTVRLTKDATVISYGANADAIMVTSRRHVDAAHSDQVATIFLKDQYTLEQTSKWDTLGMRGTCSDGYIFKAEAPADQILPRPFAEIAAQSMLAVSHLLWGALWYGIAADAVARGQAFVKNAARKAPGQVPPGALRLAEASSLLQLVKANVVAGLKQFEGCKGDSDALNAMSFSVAMNNVKIGTSQTILTIINHCMLICGIAGYKNGTPFSLGRHLRDAHSAQLMISNDRILGNTSTMLLVNKQDTSLLG</sequence>
<organism evidence="2 3">
    <name type="scientific">Roseibium aggregatum</name>
    <dbReference type="NCBI Taxonomy" id="187304"/>
    <lineage>
        <taxon>Bacteria</taxon>
        <taxon>Pseudomonadati</taxon>
        <taxon>Pseudomonadota</taxon>
        <taxon>Alphaproteobacteria</taxon>
        <taxon>Hyphomicrobiales</taxon>
        <taxon>Stappiaceae</taxon>
        <taxon>Roseibium</taxon>
    </lineage>
</organism>
<dbReference type="Gene3D" id="1.20.140.10">
    <property type="entry name" value="Butyryl-CoA Dehydrogenase, subunit A, domain 3"/>
    <property type="match status" value="1"/>
</dbReference>
<dbReference type="PIRSF" id="PIRSF016578">
    <property type="entry name" value="HsaA"/>
    <property type="match status" value="1"/>
</dbReference>
<accession>A0A0M6Y5I3</accession>
<dbReference type="InterPro" id="IPR013786">
    <property type="entry name" value="AcylCoA_DH/ox_N"/>
</dbReference>
<dbReference type="GO" id="GO:0050660">
    <property type="term" value="F:flavin adenine dinucleotide binding"/>
    <property type="evidence" value="ECO:0007669"/>
    <property type="project" value="InterPro"/>
</dbReference>
<gene>
    <name evidence="2" type="ORF">LAL4801_03792</name>
</gene>
<dbReference type="PANTHER" id="PTHR43884:SF12">
    <property type="entry name" value="ISOVALERYL-COA DEHYDROGENASE, MITOCHONDRIAL-RELATED"/>
    <property type="match status" value="1"/>
</dbReference>
<keyword evidence="3" id="KW-1185">Reference proteome</keyword>
<evidence type="ECO:0000259" key="1">
    <source>
        <dbReference type="Pfam" id="PF02771"/>
    </source>
</evidence>
<proteinExistence type="predicted"/>
<dbReference type="InterPro" id="IPR009100">
    <property type="entry name" value="AcylCoA_DH/oxidase_NM_dom_sf"/>
</dbReference>
<dbReference type="AlphaFoldDB" id="A0A0M6Y5I3"/>
<dbReference type="Gene3D" id="2.40.110.10">
    <property type="entry name" value="Butyryl-CoA Dehydrogenase, subunit A, domain 2"/>
    <property type="match status" value="1"/>
</dbReference>
<name>A0A0M6Y5I3_9HYPH</name>
<evidence type="ECO:0000313" key="3">
    <source>
        <dbReference type="Proteomes" id="UP000048926"/>
    </source>
</evidence>
<dbReference type="Pfam" id="PF02771">
    <property type="entry name" value="Acyl-CoA_dh_N"/>
    <property type="match status" value="1"/>
</dbReference>
<dbReference type="InterPro" id="IPR037069">
    <property type="entry name" value="AcylCoA_DH/ox_N_sf"/>
</dbReference>
<dbReference type="InterPro" id="IPR036250">
    <property type="entry name" value="AcylCo_DH-like_C"/>
</dbReference>
<protein>
    <submittedName>
        <fullName evidence="2">Sulfur acquisition oxidoreductase, SfnB family</fullName>
    </submittedName>
</protein>
<dbReference type="OrthoDB" id="7316074at2"/>
<dbReference type="SUPFAM" id="SSF56645">
    <property type="entry name" value="Acyl-CoA dehydrogenase NM domain-like"/>
    <property type="match status" value="1"/>
</dbReference>
<dbReference type="GO" id="GO:0003995">
    <property type="term" value="F:acyl-CoA dehydrogenase activity"/>
    <property type="evidence" value="ECO:0007669"/>
    <property type="project" value="TreeGrafter"/>
</dbReference>
<dbReference type="KEGG" id="lagg:B0E33_04470"/>
<dbReference type="RefSeq" id="WP_023001638.1">
    <property type="nucleotide sequence ID" value="NZ_CP045622.1"/>
</dbReference>
<dbReference type="Proteomes" id="UP000048926">
    <property type="component" value="Unassembled WGS sequence"/>
</dbReference>
<dbReference type="EMBL" id="CXST01000002">
    <property type="protein sequence ID" value="CTQ45342.1"/>
    <property type="molecule type" value="Genomic_DNA"/>
</dbReference>